<dbReference type="Proteomes" id="UP000619260">
    <property type="component" value="Unassembled WGS sequence"/>
</dbReference>
<dbReference type="EMBL" id="BOPF01000015">
    <property type="protein sequence ID" value="GIJ47401.1"/>
    <property type="molecule type" value="Genomic_DNA"/>
</dbReference>
<dbReference type="AlphaFoldDB" id="A0A8J3YLJ4"/>
<dbReference type="RefSeq" id="WP_203900922.1">
    <property type="nucleotide sequence ID" value="NZ_BOPF01000015.1"/>
</dbReference>
<sequence>MTPDPLGPNVIDIHGAPMLLTTSGGGGAVHLTAAAAAPAAGREAVPHRYFHDGGVDRGDVAAGSDRAVLTAPRWATATLCGRPWAVMVGGDGTAISRYGEIAYAPTCRRCLARIAAG</sequence>
<keyword evidence="2" id="KW-1185">Reference proteome</keyword>
<gene>
    <name evidence="1" type="ORF">Val02_42870</name>
</gene>
<accession>A0A8J3YLJ4</accession>
<name>A0A8J3YLJ4_9ACTN</name>
<proteinExistence type="predicted"/>
<protein>
    <submittedName>
        <fullName evidence="1">Uncharacterized protein</fullName>
    </submittedName>
</protein>
<organism evidence="1 2">
    <name type="scientific">Virgisporangium aliadipatigenens</name>
    <dbReference type="NCBI Taxonomy" id="741659"/>
    <lineage>
        <taxon>Bacteria</taxon>
        <taxon>Bacillati</taxon>
        <taxon>Actinomycetota</taxon>
        <taxon>Actinomycetes</taxon>
        <taxon>Micromonosporales</taxon>
        <taxon>Micromonosporaceae</taxon>
        <taxon>Virgisporangium</taxon>
    </lineage>
</organism>
<evidence type="ECO:0000313" key="1">
    <source>
        <dbReference type="EMBL" id="GIJ47401.1"/>
    </source>
</evidence>
<reference evidence="1" key="1">
    <citation type="submission" date="2021-01" db="EMBL/GenBank/DDBJ databases">
        <title>Whole genome shotgun sequence of Virgisporangium aliadipatigenens NBRC 105644.</title>
        <authorList>
            <person name="Komaki H."/>
            <person name="Tamura T."/>
        </authorList>
    </citation>
    <scope>NUCLEOTIDE SEQUENCE</scope>
    <source>
        <strain evidence="1">NBRC 105644</strain>
    </source>
</reference>
<comment type="caution">
    <text evidence="1">The sequence shown here is derived from an EMBL/GenBank/DDBJ whole genome shotgun (WGS) entry which is preliminary data.</text>
</comment>
<evidence type="ECO:0000313" key="2">
    <source>
        <dbReference type="Proteomes" id="UP000619260"/>
    </source>
</evidence>